<dbReference type="GO" id="GO:0007165">
    <property type="term" value="P:signal transduction"/>
    <property type="evidence" value="ECO:0007669"/>
    <property type="project" value="InterPro"/>
</dbReference>
<dbReference type="InterPro" id="IPR051025">
    <property type="entry name" value="RhoGAP"/>
</dbReference>
<feature type="region of interest" description="Disordered" evidence="2">
    <location>
        <begin position="302"/>
        <end position="409"/>
    </location>
</feature>
<accession>A0A8H7AGF7</accession>
<feature type="compositionally biased region" description="Low complexity" evidence="2">
    <location>
        <begin position="350"/>
        <end position="369"/>
    </location>
</feature>
<name>A0A8H7AGF7_9EURO</name>
<dbReference type="GO" id="GO:0060237">
    <property type="term" value="P:regulation of fungal-type cell wall organization"/>
    <property type="evidence" value="ECO:0007669"/>
    <property type="project" value="TreeGrafter"/>
</dbReference>
<feature type="compositionally biased region" description="Polar residues" evidence="2">
    <location>
        <begin position="797"/>
        <end position="807"/>
    </location>
</feature>
<feature type="compositionally biased region" description="Polar residues" evidence="2">
    <location>
        <begin position="589"/>
        <end position="603"/>
    </location>
</feature>
<dbReference type="Pfam" id="PF00620">
    <property type="entry name" value="RhoGAP"/>
    <property type="match status" value="1"/>
</dbReference>
<feature type="compositionally biased region" description="Basic and acidic residues" evidence="2">
    <location>
        <begin position="435"/>
        <end position="446"/>
    </location>
</feature>
<dbReference type="OrthoDB" id="3196451at2759"/>
<gene>
    <name evidence="4" type="ORF">GJ744_010481</name>
</gene>
<dbReference type="PANTHER" id="PTHR15228">
    <property type="entry name" value="SPERMATHECAL PHYSIOLOGY VARIANT"/>
    <property type="match status" value="1"/>
</dbReference>
<evidence type="ECO:0000313" key="4">
    <source>
        <dbReference type="EMBL" id="KAF7507422.1"/>
    </source>
</evidence>
<feature type="compositionally biased region" description="Low complexity" evidence="2">
    <location>
        <begin position="685"/>
        <end position="701"/>
    </location>
</feature>
<protein>
    <recommendedName>
        <fullName evidence="3">Rho-GAP domain-containing protein</fullName>
    </recommendedName>
</protein>
<evidence type="ECO:0000256" key="2">
    <source>
        <dbReference type="SAM" id="MobiDB-lite"/>
    </source>
</evidence>
<organism evidence="4 5">
    <name type="scientific">Endocarpon pusillum</name>
    <dbReference type="NCBI Taxonomy" id="364733"/>
    <lineage>
        <taxon>Eukaryota</taxon>
        <taxon>Fungi</taxon>
        <taxon>Dikarya</taxon>
        <taxon>Ascomycota</taxon>
        <taxon>Pezizomycotina</taxon>
        <taxon>Eurotiomycetes</taxon>
        <taxon>Chaetothyriomycetidae</taxon>
        <taxon>Verrucariales</taxon>
        <taxon>Verrucariaceae</taxon>
        <taxon>Endocarpon</taxon>
    </lineage>
</organism>
<dbReference type="AlphaFoldDB" id="A0A8H7AGF7"/>
<dbReference type="PANTHER" id="PTHR15228:SF25">
    <property type="entry name" value="F-BAR DOMAIN-CONTAINING PROTEIN"/>
    <property type="match status" value="1"/>
</dbReference>
<dbReference type="InterPro" id="IPR000198">
    <property type="entry name" value="RhoGAP_dom"/>
</dbReference>
<feature type="compositionally biased region" description="Basic and acidic residues" evidence="2">
    <location>
        <begin position="715"/>
        <end position="728"/>
    </location>
</feature>
<sequence>MATERSQPAAATQQVQQPPHQGAPASTAAYTAASPPSKRELASWWKKFRKNTEKNEENARISPGIFGVPLAESIRYANVAISLTNESGESFIYGYVPIVVAKCGVFLKEKATDVEGIFRLSGSAKRIKDLQTIFDSPERYGKGLDWTGYTVHDAANIFRRYLNQLPEPIVPLDFYERFRDPLRSHQAQAVGDMEAQEHDVGNFDHNNAVSTYQRLITELPPLNRQLLLYVLDLLAVFSSKSDFNRMNSANLAAIFQPGIISHPSHDMAPKEYRLSQDVLIFLIENQDNFLFGMSGTAVDEKTVKDMESGPPTMVSPKATMGRSASNASAGADSLRKFGRRNSVSSRHSKGSTGAPSPGTPGTPLTNTTSAGGVQRSNTLPTKKSPALASARFQRSVEPATAMPSDRTPVSTTGIFAGRLAVQQAESPRTPLYSRTMKDQEVLEDTNRNIAPETDTTPEQKPKLPNLPTNLVVAPSVKSPTRERKISQLFARSPILGPRESESEQKDGRQPNKLRKKQRLPGSANDSAHSSQNSLQADVAGPQTFHTPLASPELLSQSRPDPLAAFHPPVSSDSAIPTAEAPYGIRHSEPVTTQNTSGQDQADSILQPPRSPEASVHSRSSFSDFEGGGDLPVQTSGHRHRWRFSSSHNRNGESPLAPPPRIGHNAGARGSNSSLGSSHRPRKSFTGDSQQTQQTGTDTSSQRANPPPRLSQESSELLKDSGSEPERKGLFGKWKAKLAQSKEEKKERDLEKERAKSPGRSEGERTGSRHNLTAFAQEHLPHRGRSMEQQREAALPSVSETTPGTDTMSPVPLTPITAIKTGAETTHDQVTANAQGQTSTAQSPTTASSKGKEQ</sequence>
<reference evidence="4" key="1">
    <citation type="submission" date="2020-02" db="EMBL/GenBank/DDBJ databases">
        <authorList>
            <person name="Palmer J.M."/>
        </authorList>
    </citation>
    <scope>NUCLEOTIDE SEQUENCE</scope>
    <source>
        <strain evidence="4">EPUS1.4</strain>
        <tissue evidence="4">Thallus</tissue>
    </source>
</reference>
<dbReference type="SMART" id="SM00324">
    <property type="entry name" value="RhoGAP"/>
    <property type="match status" value="1"/>
</dbReference>
<feature type="compositionally biased region" description="Low complexity" evidence="2">
    <location>
        <begin position="7"/>
        <end position="36"/>
    </location>
</feature>
<dbReference type="SUPFAM" id="SSF48350">
    <property type="entry name" value="GTPase activation domain, GAP"/>
    <property type="match status" value="1"/>
</dbReference>
<feature type="compositionally biased region" description="Polar residues" evidence="2">
    <location>
        <begin position="523"/>
        <end position="535"/>
    </location>
</feature>
<feature type="compositionally biased region" description="Polar residues" evidence="2">
    <location>
        <begin position="370"/>
        <end position="381"/>
    </location>
</feature>
<feature type="compositionally biased region" description="Basic and acidic residues" evidence="2">
    <location>
        <begin position="739"/>
        <end position="766"/>
    </location>
</feature>
<feature type="region of interest" description="Disordered" evidence="2">
    <location>
        <begin position="1"/>
        <end position="37"/>
    </location>
</feature>
<evidence type="ECO:0000313" key="5">
    <source>
        <dbReference type="Proteomes" id="UP000606974"/>
    </source>
</evidence>
<feature type="compositionally biased region" description="Basic and acidic residues" evidence="2">
    <location>
        <begin position="498"/>
        <end position="509"/>
    </location>
</feature>
<feature type="compositionally biased region" description="Basic and acidic residues" evidence="2">
    <location>
        <begin position="778"/>
        <end position="790"/>
    </location>
</feature>
<feature type="compositionally biased region" description="Low complexity" evidence="2">
    <location>
        <begin position="833"/>
        <end position="853"/>
    </location>
</feature>
<dbReference type="EMBL" id="JAACFV010000069">
    <property type="protein sequence ID" value="KAF7507422.1"/>
    <property type="molecule type" value="Genomic_DNA"/>
</dbReference>
<dbReference type="Proteomes" id="UP000606974">
    <property type="component" value="Unassembled WGS sequence"/>
</dbReference>
<evidence type="ECO:0000259" key="3">
    <source>
        <dbReference type="PROSITE" id="PS50238"/>
    </source>
</evidence>
<keyword evidence="5" id="KW-1185">Reference proteome</keyword>
<dbReference type="Gene3D" id="1.10.555.10">
    <property type="entry name" value="Rho GTPase activation protein"/>
    <property type="match status" value="1"/>
</dbReference>
<feature type="region of interest" description="Disordered" evidence="2">
    <location>
        <begin position="435"/>
        <end position="853"/>
    </location>
</feature>
<keyword evidence="1" id="KW-0343">GTPase activation</keyword>
<dbReference type="GO" id="GO:0005096">
    <property type="term" value="F:GTPase activator activity"/>
    <property type="evidence" value="ECO:0007669"/>
    <property type="project" value="UniProtKB-KW"/>
</dbReference>
<dbReference type="CDD" id="cd04396">
    <property type="entry name" value="RhoGAP_fSAC7_BAG7"/>
    <property type="match status" value="1"/>
</dbReference>
<dbReference type="GO" id="GO:0005938">
    <property type="term" value="C:cell cortex"/>
    <property type="evidence" value="ECO:0007669"/>
    <property type="project" value="TreeGrafter"/>
</dbReference>
<evidence type="ECO:0000256" key="1">
    <source>
        <dbReference type="ARBA" id="ARBA00022468"/>
    </source>
</evidence>
<comment type="caution">
    <text evidence="4">The sequence shown here is derived from an EMBL/GenBank/DDBJ whole genome shotgun (WGS) entry which is preliminary data.</text>
</comment>
<feature type="domain" description="Rho-GAP" evidence="3">
    <location>
        <begin position="81"/>
        <end position="290"/>
    </location>
</feature>
<dbReference type="PROSITE" id="PS50238">
    <property type="entry name" value="RHOGAP"/>
    <property type="match status" value="1"/>
</dbReference>
<dbReference type="InterPro" id="IPR008936">
    <property type="entry name" value="Rho_GTPase_activation_prot"/>
</dbReference>
<proteinExistence type="predicted"/>